<evidence type="ECO:0008006" key="2">
    <source>
        <dbReference type="Google" id="ProtNLM"/>
    </source>
</evidence>
<reference evidence="1" key="1">
    <citation type="journal article" date="2020" name="Nature">
        <title>Giant virus diversity and host interactions through global metagenomics.</title>
        <authorList>
            <person name="Schulz F."/>
            <person name="Roux S."/>
            <person name="Paez-Espino D."/>
            <person name="Jungbluth S."/>
            <person name="Walsh D.A."/>
            <person name="Denef V.J."/>
            <person name="McMahon K.D."/>
            <person name="Konstantinidis K.T."/>
            <person name="Eloe-Fadrosh E.A."/>
            <person name="Kyrpides N.C."/>
            <person name="Woyke T."/>
        </authorList>
    </citation>
    <scope>NUCLEOTIDE SEQUENCE</scope>
    <source>
        <strain evidence="1">GVMAG-M-3300010157-4</strain>
    </source>
</reference>
<dbReference type="AlphaFoldDB" id="A0A6C0B5D6"/>
<sequence length="166" mass="18554">MEQTIKKNEYDVYIKSLLTKKITLKITEIGKNVKANLTKKIVSGIEGKCIIEGFIRPSTVNIVSYSPGLIKDDHVEFQVVYMCLVCNPVKDLEILCVVRNVTKAGIHAHVVDEDENVPITVFIARDHHNMNPNFDTIKEADSVKAKIIGTRFELNDTSITAIASLI</sequence>
<evidence type="ECO:0000313" key="1">
    <source>
        <dbReference type="EMBL" id="QHS87427.1"/>
    </source>
</evidence>
<proteinExistence type="predicted"/>
<accession>A0A6C0B5D6</accession>
<organism evidence="1">
    <name type="scientific">viral metagenome</name>
    <dbReference type="NCBI Taxonomy" id="1070528"/>
    <lineage>
        <taxon>unclassified sequences</taxon>
        <taxon>metagenomes</taxon>
        <taxon>organismal metagenomes</taxon>
    </lineage>
</organism>
<protein>
    <recommendedName>
        <fullName evidence="2">S1 motif domain-containing protein</fullName>
    </recommendedName>
</protein>
<name>A0A6C0B5D6_9ZZZZ</name>
<dbReference type="EMBL" id="MN739081">
    <property type="protein sequence ID" value="QHS87427.1"/>
    <property type="molecule type" value="Genomic_DNA"/>
</dbReference>